<keyword evidence="3" id="KW-1185">Reference proteome</keyword>
<feature type="compositionally biased region" description="Low complexity" evidence="1">
    <location>
        <begin position="56"/>
        <end position="72"/>
    </location>
</feature>
<feature type="compositionally biased region" description="Low complexity" evidence="1">
    <location>
        <begin position="16"/>
        <end position="25"/>
    </location>
</feature>
<evidence type="ECO:0000313" key="2">
    <source>
        <dbReference type="EMBL" id="GAA0952094.1"/>
    </source>
</evidence>
<dbReference type="EMBL" id="BAAAHK010000013">
    <property type="protein sequence ID" value="GAA0952094.1"/>
    <property type="molecule type" value="Genomic_DNA"/>
</dbReference>
<evidence type="ECO:0000313" key="3">
    <source>
        <dbReference type="Proteomes" id="UP001500542"/>
    </source>
</evidence>
<name>A0ABP4BMT3_9ACTN</name>
<dbReference type="Proteomes" id="UP001500542">
    <property type="component" value="Unassembled WGS sequence"/>
</dbReference>
<feature type="region of interest" description="Disordered" evidence="1">
    <location>
        <begin position="1"/>
        <end position="99"/>
    </location>
</feature>
<organism evidence="2 3">
    <name type="scientific">Kribbella koreensis</name>
    <dbReference type="NCBI Taxonomy" id="57909"/>
    <lineage>
        <taxon>Bacteria</taxon>
        <taxon>Bacillati</taxon>
        <taxon>Actinomycetota</taxon>
        <taxon>Actinomycetes</taxon>
        <taxon>Propionibacteriales</taxon>
        <taxon>Kribbellaceae</taxon>
        <taxon>Kribbella</taxon>
    </lineage>
</organism>
<sequence length="99" mass="10088">MADNASTGPIRRTIPSAANGNSAASPVNRVPGATVSKLVPNASNVSSSSAREEAEIPTTLTIAAIPIAIPNADKNARPGRVRNPTPPTRTKSPTPNRPG</sequence>
<accession>A0ABP4BMT3</accession>
<gene>
    <name evidence="2" type="ORF">GCM10009554_54640</name>
</gene>
<reference evidence="3" key="1">
    <citation type="journal article" date="2019" name="Int. J. Syst. Evol. Microbiol.">
        <title>The Global Catalogue of Microorganisms (GCM) 10K type strain sequencing project: providing services to taxonomists for standard genome sequencing and annotation.</title>
        <authorList>
            <consortium name="The Broad Institute Genomics Platform"/>
            <consortium name="The Broad Institute Genome Sequencing Center for Infectious Disease"/>
            <person name="Wu L."/>
            <person name="Ma J."/>
        </authorList>
    </citation>
    <scope>NUCLEOTIDE SEQUENCE [LARGE SCALE GENOMIC DNA]</scope>
    <source>
        <strain evidence="3">JCM 10977</strain>
    </source>
</reference>
<proteinExistence type="predicted"/>
<evidence type="ECO:0000256" key="1">
    <source>
        <dbReference type="SAM" id="MobiDB-lite"/>
    </source>
</evidence>
<comment type="caution">
    <text evidence="2">The sequence shown here is derived from an EMBL/GenBank/DDBJ whole genome shotgun (WGS) entry which is preliminary data.</text>
</comment>
<protein>
    <submittedName>
        <fullName evidence="2">Uncharacterized protein</fullName>
    </submittedName>
</protein>
<feature type="compositionally biased region" description="Low complexity" evidence="1">
    <location>
        <begin position="88"/>
        <end position="99"/>
    </location>
</feature>